<organism evidence="1">
    <name type="scientific">Arundo donax</name>
    <name type="common">Giant reed</name>
    <name type="synonym">Donax arundinaceus</name>
    <dbReference type="NCBI Taxonomy" id="35708"/>
    <lineage>
        <taxon>Eukaryota</taxon>
        <taxon>Viridiplantae</taxon>
        <taxon>Streptophyta</taxon>
        <taxon>Embryophyta</taxon>
        <taxon>Tracheophyta</taxon>
        <taxon>Spermatophyta</taxon>
        <taxon>Magnoliopsida</taxon>
        <taxon>Liliopsida</taxon>
        <taxon>Poales</taxon>
        <taxon>Poaceae</taxon>
        <taxon>PACMAD clade</taxon>
        <taxon>Arundinoideae</taxon>
        <taxon>Arundineae</taxon>
        <taxon>Arundo</taxon>
    </lineage>
</organism>
<evidence type="ECO:0000313" key="1">
    <source>
        <dbReference type="EMBL" id="JAE35668.1"/>
    </source>
</evidence>
<accession>A0A0A9HRY7</accession>
<protein>
    <submittedName>
        <fullName evidence="1">Uncharacterized protein</fullName>
    </submittedName>
</protein>
<proteinExistence type="predicted"/>
<name>A0A0A9HRY7_ARUDO</name>
<dbReference type="AlphaFoldDB" id="A0A0A9HRY7"/>
<reference evidence="1" key="1">
    <citation type="submission" date="2014-09" db="EMBL/GenBank/DDBJ databases">
        <authorList>
            <person name="Magalhaes I.L.F."/>
            <person name="Oliveira U."/>
            <person name="Santos F.R."/>
            <person name="Vidigal T.H.D.A."/>
            <person name="Brescovit A.D."/>
            <person name="Santos A.J."/>
        </authorList>
    </citation>
    <scope>NUCLEOTIDE SEQUENCE</scope>
    <source>
        <tissue evidence="1">Shoot tissue taken approximately 20 cm above the soil surface</tissue>
    </source>
</reference>
<sequence length="32" mass="3651">MKTSNTIVTCMFKHMRTYCSAGSGARVQQIYH</sequence>
<reference evidence="1" key="2">
    <citation type="journal article" date="2015" name="Data Brief">
        <title>Shoot transcriptome of the giant reed, Arundo donax.</title>
        <authorList>
            <person name="Barrero R.A."/>
            <person name="Guerrero F.D."/>
            <person name="Moolhuijzen P."/>
            <person name="Goolsby J.A."/>
            <person name="Tidwell J."/>
            <person name="Bellgard S.E."/>
            <person name="Bellgard M.I."/>
        </authorList>
    </citation>
    <scope>NUCLEOTIDE SEQUENCE</scope>
    <source>
        <tissue evidence="1">Shoot tissue taken approximately 20 cm above the soil surface</tissue>
    </source>
</reference>
<dbReference type="EMBL" id="GBRH01162228">
    <property type="protein sequence ID" value="JAE35668.1"/>
    <property type="molecule type" value="Transcribed_RNA"/>
</dbReference>